<dbReference type="InterPro" id="IPR020846">
    <property type="entry name" value="MFS_dom"/>
</dbReference>
<dbReference type="Gene3D" id="1.20.1250.20">
    <property type="entry name" value="MFS general substrate transporter like domains"/>
    <property type="match status" value="2"/>
</dbReference>
<evidence type="ECO:0000256" key="18">
    <source>
        <dbReference type="ARBA" id="ARBA00044903"/>
    </source>
</evidence>
<comment type="subunit">
    <text evidence="25">Homodimer. Interacts with lysosomal protein GLMP (via lumenal domain); the interaction starts while both proteins are still in the endoplasmic reticulum and is required for stabilization of MFSD1 in lysosomes but has no direct effect on its targeting to lysosomes or transporter activity.</text>
</comment>
<comment type="catalytic activity">
    <reaction evidence="16">
        <text>L-arginyl-L-alpha-amino acid(out) = L-arginyl-L-alpha-amino acid(in)</text>
        <dbReference type="Rhea" id="RHEA:79371"/>
        <dbReference type="ChEBI" id="CHEBI:84315"/>
    </reaction>
</comment>
<evidence type="ECO:0000256" key="15">
    <source>
        <dbReference type="ARBA" id="ARBA00044898"/>
    </source>
</evidence>
<proteinExistence type="inferred from homology"/>
<dbReference type="EMBL" id="CP087994">
    <property type="protein sequence ID" value="UYO64366.1"/>
    <property type="molecule type" value="Genomic_DNA"/>
</dbReference>
<sequence>MKKNIKWIVLAVTCLALFVPSYVQYQLPPLAPQLMSTFGLTMTQFSSVFSAPMIPAIFLSLVAGLLVDKFGIKKIIGIGIIIAVAGICLRVTANNYPTLFVYMIMAGFGATFLNANGPKILGSYFSPDKISLMMSALLACSTLAMTIGMGTTGLFPTIQSAFITAAILSVISLVLWFALMKDPEKASCEENEVNVPISVGESLKTVAKCKTVWVVGLCLMGIMGCFVAMSSFLPTALVGRGIDQVAAGMYGSIMTIGTLFGCLLAPIIVKKFGRMKPVMLIMAVVAAVGSAFFWSAPEGLALGIGLFVFGAASSGLMPLLMSIPIQLAEIGPVFAGTAGGLTATLQLIGAVLIPTFVIIPVAGADMNLFFILAGVCMLVSTVLILFLPELIKK</sequence>
<dbReference type="PANTHER" id="PTHR23512">
    <property type="entry name" value="MAJOR FACILITATOR SUPERFAMILY DOMAIN-CONTAINING PROTEIN 1"/>
    <property type="match status" value="1"/>
</dbReference>
<evidence type="ECO:0000256" key="5">
    <source>
        <dbReference type="ARBA" id="ARBA00022692"/>
    </source>
</evidence>
<comment type="catalytic activity">
    <reaction evidence="20">
        <text>L-alanyl-L-lysine(out) = L-alanyl-L-lysine(in)</text>
        <dbReference type="Rhea" id="RHEA:79415"/>
        <dbReference type="ChEBI" id="CHEBI:192470"/>
    </reaction>
</comment>
<evidence type="ECO:0000256" key="12">
    <source>
        <dbReference type="ARBA" id="ARBA00044884"/>
    </source>
</evidence>
<comment type="catalytic activity">
    <reaction evidence="11">
        <text>L-alpha-aminoacyl-L-arginine(out) = L-alpha-aminoacyl-L-arginine(in)</text>
        <dbReference type="Rhea" id="RHEA:79367"/>
        <dbReference type="ChEBI" id="CHEBI:229968"/>
    </reaction>
</comment>
<feature type="transmembrane region" description="Helical" evidence="26">
    <location>
        <begin position="333"/>
        <end position="362"/>
    </location>
</feature>
<comment type="catalytic activity">
    <reaction evidence="10">
        <text>L-histidyl-glycine(out) = L-histidyl-glycine(in)</text>
        <dbReference type="Rhea" id="RHEA:79395"/>
        <dbReference type="ChEBI" id="CHEBI:229957"/>
    </reaction>
</comment>
<feature type="transmembrane region" description="Helical" evidence="26">
    <location>
        <begin position="245"/>
        <end position="265"/>
    </location>
</feature>
<evidence type="ECO:0000259" key="27">
    <source>
        <dbReference type="PROSITE" id="PS50850"/>
    </source>
</evidence>
<dbReference type="SUPFAM" id="SSF103473">
    <property type="entry name" value="MFS general substrate transporter"/>
    <property type="match status" value="1"/>
</dbReference>
<feature type="transmembrane region" description="Helical" evidence="26">
    <location>
        <begin position="277"/>
        <end position="294"/>
    </location>
</feature>
<feature type="transmembrane region" description="Helical" evidence="26">
    <location>
        <begin position="212"/>
        <end position="233"/>
    </location>
</feature>
<dbReference type="CDD" id="cd06174">
    <property type="entry name" value="MFS"/>
    <property type="match status" value="1"/>
</dbReference>
<feature type="transmembrane region" description="Helical" evidence="26">
    <location>
        <begin position="47"/>
        <end position="68"/>
    </location>
</feature>
<feature type="transmembrane region" description="Helical" evidence="26">
    <location>
        <begin position="75"/>
        <end position="93"/>
    </location>
</feature>
<dbReference type="InterPro" id="IPR011701">
    <property type="entry name" value="MFS"/>
</dbReference>
<dbReference type="InterPro" id="IPR022324">
    <property type="entry name" value="Bacilysin_exporter_BacE_put"/>
</dbReference>
<dbReference type="PRINTS" id="PR01988">
    <property type="entry name" value="EXPORTERBACE"/>
</dbReference>
<dbReference type="PROSITE" id="PS50850">
    <property type="entry name" value="MFS"/>
    <property type="match status" value="1"/>
</dbReference>
<keyword evidence="7 26" id="KW-0472">Membrane</keyword>
<keyword evidence="6 26" id="KW-1133">Transmembrane helix</keyword>
<evidence type="ECO:0000256" key="19">
    <source>
        <dbReference type="ARBA" id="ARBA00044912"/>
    </source>
</evidence>
<evidence type="ECO:0000256" key="6">
    <source>
        <dbReference type="ARBA" id="ARBA00022989"/>
    </source>
</evidence>
<evidence type="ECO:0000256" key="4">
    <source>
        <dbReference type="ARBA" id="ARBA00022448"/>
    </source>
</evidence>
<evidence type="ECO:0000256" key="25">
    <source>
        <dbReference type="ARBA" id="ARBA00046376"/>
    </source>
</evidence>
<organism evidence="28 29">
    <name type="scientific">Acetobacterium wieringae</name>
    <dbReference type="NCBI Taxonomy" id="52694"/>
    <lineage>
        <taxon>Bacteria</taxon>
        <taxon>Bacillati</taxon>
        <taxon>Bacillota</taxon>
        <taxon>Clostridia</taxon>
        <taxon>Eubacteriales</taxon>
        <taxon>Eubacteriaceae</taxon>
        <taxon>Acetobacterium</taxon>
    </lineage>
</organism>
<evidence type="ECO:0000256" key="26">
    <source>
        <dbReference type="SAM" id="Phobius"/>
    </source>
</evidence>
<comment type="function">
    <text evidence="24">Lysosomal dipeptide uniporter that selectively exports lysine, arginine or histidine-containing dipeptides with a net positive charge from the lysosome lumen into the cytosol. Could play a role in a specific type of protein O-glycosylation indirectly regulating macrophages migration and tissue invasion. Also essential for liver homeostasis.</text>
</comment>
<comment type="catalytic activity">
    <reaction evidence="17">
        <text>L-lysyl-L-lysine(out) = L-lysyl-L-lysine(in)</text>
        <dbReference type="Rhea" id="RHEA:79403"/>
        <dbReference type="ChEBI" id="CHEBI:229956"/>
    </reaction>
</comment>
<feature type="transmembrane region" description="Helical" evidence="26">
    <location>
        <begin position="161"/>
        <end position="179"/>
    </location>
</feature>
<feature type="transmembrane region" description="Helical" evidence="26">
    <location>
        <begin position="300"/>
        <end position="321"/>
    </location>
</feature>
<gene>
    <name evidence="28" type="ORF">LNN31_08080</name>
</gene>
<feature type="transmembrane region" description="Helical" evidence="26">
    <location>
        <begin position="136"/>
        <end position="155"/>
    </location>
</feature>
<evidence type="ECO:0000256" key="20">
    <source>
        <dbReference type="ARBA" id="ARBA00044919"/>
    </source>
</evidence>
<keyword evidence="5 26" id="KW-0812">Transmembrane</keyword>
<protein>
    <recommendedName>
        <fullName evidence="22">Lysosomal dipeptide transporter MFSD1</fullName>
    </recommendedName>
    <alternativeName>
        <fullName evidence="23">Major facilitator superfamily domain-containing protein 1</fullName>
    </alternativeName>
</protein>
<evidence type="ECO:0000256" key="17">
    <source>
        <dbReference type="ARBA" id="ARBA00044900"/>
    </source>
</evidence>
<evidence type="ECO:0000256" key="13">
    <source>
        <dbReference type="ARBA" id="ARBA00044891"/>
    </source>
</evidence>
<evidence type="ECO:0000256" key="16">
    <source>
        <dbReference type="ARBA" id="ARBA00044899"/>
    </source>
</evidence>
<evidence type="ECO:0000256" key="11">
    <source>
        <dbReference type="ARBA" id="ARBA00044881"/>
    </source>
</evidence>
<comment type="similarity">
    <text evidence="3">Belongs to the major facilitator superfamily.</text>
</comment>
<evidence type="ECO:0000256" key="2">
    <source>
        <dbReference type="ARBA" id="ARBA00004651"/>
    </source>
</evidence>
<keyword evidence="8" id="KW-0458">Lysosome</keyword>
<comment type="catalytic activity">
    <reaction evidence="9">
        <text>L-lysyl-L-alanine(out) = L-lysyl-L-alanine(in)</text>
        <dbReference type="Rhea" id="RHEA:79399"/>
        <dbReference type="ChEBI" id="CHEBI:229954"/>
    </reaction>
</comment>
<feature type="domain" description="Major facilitator superfamily (MFS) profile" evidence="27">
    <location>
        <begin position="9"/>
        <end position="391"/>
    </location>
</feature>
<keyword evidence="29" id="KW-1185">Reference proteome</keyword>
<dbReference type="RefSeq" id="WP_228882140.1">
    <property type="nucleotide sequence ID" value="NZ_CABIIK010000043.1"/>
</dbReference>
<comment type="catalytic activity">
    <reaction evidence="18">
        <text>L-arginyl-glycine(out) = L-arginyl-glycine(in)</text>
        <dbReference type="Rhea" id="RHEA:79391"/>
        <dbReference type="ChEBI" id="CHEBI:229955"/>
    </reaction>
</comment>
<evidence type="ECO:0000256" key="1">
    <source>
        <dbReference type="ARBA" id="ARBA00004155"/>
    </source>
</evidence>
<evidence type="ECO:0000256" key="7">
    <source>
        <dbReference type="ARBA" id="ARBA00023136"/>
    </source>
</evidence>
<comment type="catalytic activity">
    <reaction evidence="21">
        <text>L-lysyl-glycine(out) = L-lysyl-glycine(in)</text>
        <dbReference type="Rhea" id="RHEA:79407"/>
        <dbReference type="ChEBI" id="CHEBI:191202"/>
    </reaction>
</comment>
<evidence type="ECO:0000256" key="3">
    <source>
        <dbReference type="ARBA" id="ARBA00008335"/>
    </source>
</evidence>
<evidence type="ECO:0000256" key="21">
    <source>
        <dbReference type="ARBA" id="ARBA00044924"/>
    </source>
</evidence>
<dbReference type="Proteomes" id="UP001163550">
    <property type="component" value="Chromosome"/>
</dbReference>
<evidence type="ECO:0000313" key="29">
    <source>
        <dbReference type="Proteomes" id="UP001163550"/>
    </source>
</evidence>
<comment type="catalytic activity">
    <reaction evidence="19">
        <text>L-histidyl-L-alpha-amino acid(out) = L-histidyl-L-alpha-amino acid(in)</text>
        <dbReference type="Rhea" id="RHEA:79379"/>
        <dbReference type="ChEBI" id="CHEBI:229964"/>
    </reaction>
</comment>
<comment type="catalytic activity">
    <reaction evidence="14">
        <text>L-alpha-aminoacyl-L-lysine(out) = L-alpha-aminoacyl-L-lysine(in)</text>
        <dbReference type="Rhea" id="RHEA:79383"/>
        <dbReference type="ChEBI" id="CHEBI:229966"/>
    </reaction>
</comment>
<dbReference type="Pfam" id="PF07690">
    <property type="entry name" value="MFS_1"/>
    <property type="match status" value="1"/>
</dbReference>
<evidence type="ECO:0000256" key="9">
    <source>
        <dbReference type="ARBA" id="ARBA00044876"/>
    </source>
</evidence>
<evidence type="ECO:0000256" key="24">
    <source>
        <dbReference type="ARBA" id="ARBA00045709"/>
    </source>
</evidence>
<dbReference type="PANTHER" id="PTHR23512:SF3">
    <property type="entry name" value="MAJOR FACILITATOR SUPERFAMILY DOMAIN-CONTAINING PROTEIN 1"/>
    <property type="match status" value="1"/>
</dbReference>
<evidence type="ECO:0000256" key="23">
    <source>
        <dbReference type="ARBA" id="ARBA00045018"/>
    </source>
</evidence>
<comment type="catalytic activity">
    <reaction evidence="15">
        <text>L-aspartyl-L-lysine(out) = L-aspartyl-L-lysine(in)</text>
        <dbReference type="Rhea" id="RHEA:79411"/>
        <dbReference type="ChEBI" id="CHEBI:229953"/>
    </reaction>
</comment>
<keyword evidence="4" id="KW-0813">Transport</keyword>
<feature type="transmembrane region" description="Helical" evidence="26">
    <location>
        <begin position="99"/>
        <end position="115"/>
    </location>
</feature>
<evidence type="ECO:0000256" key="22">
    <source>
        <dbReference type="ARBA" id="ARBA00044985"/>
    </source>
</evidence>
<dbReference type="InterPro" id="IPR052187">
    <property type="entry name" value="MFSD1"/>
</dbReference>
<evidence type="ECO:0000313" key="28">
    <source>
        <dbReference type="EMBL" id="UYO64366.1"/>
    </source>
</evidence>
<evidence type="ECO:0000256" key="14">
    <source>
        <dbReference type="ARBA" id="ARBA00044893"/>
    </source>
</evidence>
<evidence type="ECO:0000256" key="8">
    <source>
        <dbReference type="ARBA" id="ARBA00023228"/>
    </source>
</evidence>
<comment type="subcellular location">
    <subcellularLocation>
        <location evidence="2">Cell membrane</location>
        <topology evidence="2">Multi-pass membrane protein</topology>
    </subcellularLocation>
    <subcellularLocation>
        <location evidence="1">Lysosome membrane</location>
        <topology evidence="1">Multi-pass membrane protein</topology>
    </subcellularLocation>
</comment>
<comment type="catalytic activity">
    <reaction evidence="12">
        <text>L-alpha-aminoacyl-L-histidine(out) = L-alpha-aminoacyl-L-histidine(in)</text>
        <dbReference type="Rhea" id="RHEA:79375"/>
        <dbReference type="ChEBI" id="CHEBI:229967"/>
    </reaction>
</comment>
<evidence type="ECO:0000256" key="10">
    <source>
        <dbReference type="ARBA" id="ARBA00044878"/>
    </source>
</evidence>
<feature type="transmembrane region" description="Helical" evidence="26">
    <location>
        <begin position="368"/>
        <end position="387"/>
    </location>
</feature>
<reference evidence="28" key="1">
    <citation type="submission" date="2021-11" db="EMBL/GenBank/DDBJ databases">
        <title>Isoprene-degrading acetogen.</title>
        <authorList>
            <person name="Yang Y."/>
            <person name="Jin H."/>
            <person name="Yan J."/>
        </authorList>
    </citation>
    <scope>NUCLEOTIDE SEQUENCE</scope>
    <source>
        <strain evidence="28">Berkeley</strain>
    </source>
</reference>
<dbReference type="InterPro" id="IPR036259">
    <property type="entry name" value="MFS_trans_sf"/>
</dbReference>
<comment type="catalytic activity">
    <reaction evidence="13">
        <text>L-lysyl-L-alpha-amino acid(out) = L-lysyl-L-alpha-amino acid(in)</text>
        <dbReference type="Rhea" id="RHEA:79387"/>
        <dbReference type="ChEBI" id="CHEBI:229965"/>
    </reaction>
</comment>
<name>A0ABY6HLA0_9FIRM</name>
<accession>A0ABY6HLA0</accession>